<evidence type="ECO:0000256" key="6">
    <source>
        <dbReference type="ARBA" id="ARBA00032976"/>
    </source>
</evidence>
<accession>A0A937D1D4</accession>
<name>A0A937D1D4_9HYPH</name>
<dbReference type="PANTHER" id="PTHR34216">
    <property type="match status" value="1"/>
</dbReference>
<comment type="caution">
    <text evidence="8">The sequence shown here is derived from an EMBL/GenBank/DDBJ whole genome shotgun (WGS) entry which is preliminary data.</text>
</comment>
<dbReference type="InterPro" id="IPR011330">
    <property type="entry name" value="Glyco_hydro/deAcase_b/a-brl"/>
</dbReference>
<evidence type="ECO:0000256" key="1">
    <source>
        <dbReference type="ARBA" id="ARBA00003236"/>
    </source>
</evidence>
<keyword evidence="9" id="KW-1185">Reference proteome</keyword>
<dbReference type="Gene3D" id="3.20.20.370">
    <property type="entry name" value="Glycoside hydrolase/deacetylase"/>
    <property type="match status" value="1"/>
</dbReference>
<dbReference type="RefSeq" id="WP_202063737.1">
    <property type="nucleotide sequence ID" value="NZ_JAEQMY010000054.1"/>
</dbReference>
<dbReference type="Pfam" id="PF01522">
    <property type="entry name" value="Polysacc_deac_1"/>
    <property type="match status" value="1"/>
</dbReference>
<dbReference type="Proteomes" id="UP000605848">
    <property type="component" value="Unassembled WGS sequence"/>
</dbReference>
<dbReference type="PROSITE" id="PS51677">
    <property type="entry name" value="NODB"/>
    <property type="match status" value="1"/>
</dbReference>
<sequence>MLELDAVAMAFETGAVIRTVNFHLTPERRAAEYDRQFALYAQYFDPVTAEDLDRVMATGQWRKPKPGLILAFYNGYCNNFDVARPLLDQHGLVGWFFVVTGFVGAADQWSFAADHNITCGSDVSPSSRIALSWEEVAALDGPHVVASHTRTHSTASVDLERLRDEAGGSQDDFLHRLGHPVRAIAWNGGAAYGEHPAADQAVDAAGFQFVVSNLRIQRLRDWT</sequence>
<evidence type="ECO:0000313" key="9">
    <source>
        <dbReference type="Proteomes" id="UP000605848"/>
    </source>
</evidence>
<proteinExistence type="inferred from homology"/>
<dbReference type="GO" id="GO:0016810">
    <property type="term" value="F:hydrolase activity, acting on carbon-nitrogen (but not peptide) bonds"/>
    <property type="evidence" value="ECO:0007669"/>
    <property type="project" value="InterPro"/>
</dbReference>
<evidence type="ECO:0000256" key="2">
    <source>
        <dbReference type="ARBA" id="ARBA00004613"/>
    </source>
</evidence>
<comment type="function">
    <text evidence="1">Is involved in generating a small heat-stable compound (Nod), an acylated oligomer of N-acetylglucosamine, that stimulates mitosis in various plant protoplasts.</text>
</comment>
<reference evidence="8" key="1">
    <citation type="submission" date="2021-01" db="EMBL/GenBank/DDBJ databases">
        <title>Microvirga sp.</title>
        <authorList>
            <person name="Kim M.K."/>
        </authorList>
    </citation>
    <scope>NUCLEOTIDE SEQUENCE</scope>
    <source>
        <strain evidence="8">5420S-16</strain>
    </source>
</reference>
<keyword evidence="5" id="KW-0732">Signal</keyword>
<dbReference type="CDD" id="cd10918">
    <property type="entry name" value="CE4_NodB_like_5s_6s"/>
    <property type="match status" value="1"/>
</dbReference>
<evidence type="ECO:0000313" key="8">
    <source>
        <dbReference type="EMBL" id="MBL0406876.1"/>
    </source>
</evidence>
<evidence type="ECO:0000256" key="5">
    <source>
        <dbReference type="ARBA" id="ARBA00022729"/>
    </source>
</evidence>
<organism evidence="8 9">
    <name type="scientific">Microvirga aerilata</name>
    <dbReference type="NCBI Taxonomy" id="670292"/>
    <lineage>
        <taxon>Bacteria</taxon>
        <taxon>Pseudomonadati</taxon>
        <taxon>Pseudomonadota</taxon>
        <taxon>Alphaproteobacteria</taxon>
        <taxon>Hyphomicrobiales</taxon>
        <taxon>Methylobacteriaceae</taxon>
        <taxon>Microvirga</taxon>
    </lineage>
</organism>
<dbReference type="InterPro" id="IPR002509">
    <property type="entry name" value="NODB_dom"/>
</dbReference>
<comment type="similarity">
    <text evidence="3">Belongs to the polysaccharide deacetylase family.</text>
</comment>
<evidence type="ECO:0000256" key="3">
    <source>
        <dbReference type="ARBA" id="ARBA00010973"/>
    </source>
</evidence>
<dbReference type="GO" id="GO:0005576">
    <property type="term" value="C:extracellular region"/>
    <property type="evidence" value="ECO:0007669"/>
    <property type="project" value="UniProtKB-SubCell"/>
</dbReference>
<protein>
    <recommendedName>
        <fullName evidence="4">Chitooligosaccharide deacetylase</fullName>
    </recommendedName>
    <alternativeName>
        <fullName evidence="6">Nodulation protein B</fullName>
    </alternativeName>
</protein>
<dbReference type="SUPFAM" id="SSF88713">
    <property type="entry name" value="Glycoside hydrolase/deacetylase"/>
    <property type="match status" value="1"/>
</dbReference>
<dbReference type="EMBL" id="JAEQMY010000054">
    <property type="protein sequence ID" value="MBL0406876.1"/>
    <property type="molecule type" value="Genomic_DNA"/>
</dbReference>
<dbReference type="InterPro" id="IPR051398">
    <property type="entry name" value="Polysacch_Deacetylase"/>
</dbReference>
<gene>
    <name evidence="8" type="ORF">JKG68_23300</name>
</gene>
<feature type="domain" description="NodB homology" evidence="7">
    <location>
        <begin position="66"/>
        <end position="223"/>
    </location>
</feature>
<dbReference type="GO" id="GO:0005975">
    <property type="term" value="P:carbohydrate metabolic process"/>
    <property type="evidence" value="ECO:0007669"/>
    <property type="project" value="InterPro"/>
</dbReference>
<comment type="subcellular location">
    <subcellularLocation>
        <location evidence="2">Secreted</location>
    </subcellularLocation>
</comment>
<evidence type="ECO:0000259" key="7">
    <source>
        <dbReference type="PROSITE" id="PS51677"/>
    </source>
</evidence>
<evidence type="ECO:0000256" key="4">
    <source>
        <dbReference type="ARBA" id="ARBA00020071"/>
    </source>
</evidence>
<dbReference type="PANTHER" id="PTHR34216:SF3">
    <property type="entry name" value="POLY-BETA-1,6-N-ACETYL-D-GLUCOSAMINE N-DEACETYLASE"/>
    <property type="match status" value="1"/>
</dbReference>
<dbReference type="AlphaFoldDB" id="A0A937D1D4"/>